<comment type="caution">
    <text evidence="1">The sequence shown here is derived from an EMBL/GenBank/DDBJ whole genome shotgun (WGS) entry which is preliminary data.</text>
</comment>
<proteinExistence type="predicted"/>
<accession>A0A4Y9ZJ13</accession>
<gene>
    <name evidence="1" type="ORF">EWM64_g10354</name>
</gene>
<dbReference type="EMBL" id="SFCI01002658">
    <property type="protein sequence ID" value="TFY73658.1"/>
    <property type="molecule type" value="Genomic_DNA"/>
</dbReference>
<evidence type="ECO:0008006" key="3">
    <source>
        <dbReference type="Google" id="ProtNLM"/>
    </source>
</evidence>
<dbReference type="OrthoDB" id="2745718at2759"/>
<organism evidence="1 2">
    <name type="scientific">Hericium alpestre</name>
    <dbReference type="NCBI Taxonomy" id="135208"/>
    <lineage>
        <taxon>Eukaryota</taxon>
        <taxon>Fungi</taxon>
        <taxon>Dikarya</taxon>
        <taxon>Basidiomycota</taxon>
        <taxon>Agaricomycotina</taxon>
        <taxon>Agaricomycetes</taxon>
        <taxon>Russulales</taxon>
        <taxon>Hericiaceae</taxon>
        <taxon>Hericium</taxon>
    </lineage>
</organism>
<keyword evidence="2" id="KW-1185">Reference proteome</keyword>
<dbReference type="AlphaFoldDB" id="A0A4Y9ZJ13"/>
<reference evidence="1 2" key="1">
    <citation type="submission" date="2019-02" db="EMBL/GenBank/DDBJ databases">
        <title>Genome sequencing of the rare red list fungi Hericium alpestre (H. flagellum).</title>
        <authorList>
            <person name="Buettner E."/>
            <person name="Kellner H."/>
        </authorList>
    </citation>
    <scope>NUCLEOTIDE SEQUENCE [LARGE SCALE GENOMIC DNA]</scope>
    <source>
        <strain evidence="1 2">DSM 108284</strain>
    </source>
</reference>
<evidence type="ECO:0000313" key="1">
    <source>
        <dbReference type="EMBL" id="TFY73658.1"/>
    </source>
</evidence>
<name>A0A4Y9ZJ13_9AGAM</name>
<sequence>MKLYCSPLDLEFSVVAATVDPARDLLALVELHPPDDPDADEGLWVRIHLIRIFQGCPHWTPHPDAHDPAEQIDFYECTSPFRYYSEVFTLRIAGTRLMLNVGDGIAFSSLYLWDWTTGPLIFERTPEEIWSMQDDLPDSLQLNTDLEGNEPGQWCFGDMLSPDAFITAQYIQTYTSDEQPHREEVFCGIDVFRIGQEARHPSVLHLITLMLPVPVRDFTIKPNIVAGSCSPQPDPRTPFSCDPSSRIIVIDLGDLESPIAPCIVVPQSILIALAEKYDAEDERMKIPWEEWGPQNTRVIETARSGHCLRAFR</sequence>
<protein>
    <recommendedName>
        <fullName evidence="3">DUF1618 domain-containing protein</fullName>
    </recommendedName>
</protein>
<evidence type="ECO:0000313" key="2">
    <source>
        <dbReference type="Proteomes" id="UP000298061"/>
    </source>
</evidence>
<dbReference type="Proteomes" id="UP000298061">
    <property type="component" value="Unassembled WGS sequence"/>
</dbReference>